<dbReference type="PANTHER" id="PTHR30574">
    <property type="entry name" value="INNER MEMBRANE PROTEIN YEDE"/>
    <property type="match status" value="1"/>
</dbReference>
<keyword evidence="3" id="KW-1003">Cell membrane</keyword>
<feature type="transmembrane region" description="Helical" evidence="9">
    <location>
        <begin position="170"/>
        <end position="190"/>
    </location>
</feature>
<dbReference type="AlphaFoldDB" id="A0A8E2W5U3"/>
<dbReference type="EMBL" id="QGGH01000024">
    <property type="protein sequence ID" value="PWJ86086.1"/>
    <property type="molecule type" value="Genomic_DNA"/>
</dbReference>
<name>A0A8E2W5U3_RHILI</name>
<dbReference type="Proteomes" id="UP000245631">
    <property type="component" value="Unassembled WGS sequence"/>
</dbReference>
<keyword evidence="4" id="KW-0997">Cell inner membrane</keyword>
<feature type="transmembrane region" description="Helical" evidence="9">
    <location>
        <begin position="102"/>
        <end position="120"/>
    </location>
</feature>
<evidence type="ECO:0000256" key="7">
    <source>
        <dbReference type="ARBA" id="ARBA00023136"/>
    </source>
</evidence>
<evidence type="ECO:0000256" key="2">
    <source>
        <dbReference type="ARBA" id="ARBA00022448"/>
    </source>
</evidence>
<evidence type="ECO:0000256" key="9">
    <source>
        <dbReference type="SAM" id="Phobius"/>
    </source>
</evidence>
<keyword evidence="5 9" id="KW-0812">Transmembrane</keyword>
<evidence type="ECO:0008006" key="12">
    <source>
        <dbReference type="Google" id="ProtNLM"/>
    </source>
</evidence>
<evidence type="ECO:0000256" key="8">
    <source>
        <dbReference type="ARBA" id="ARBA00035655"/>
    </source>
</evidence>
<evidence type="ECO:0000256" key="1">
    <source>
        <dbReference type="ARBA" id="ARBA00004429"/>
    </source>
</evidence>
<protein>
    <recommendedName>
        <fullName evidence="12">YeeE/YedE family protein</fullName>
    </recommendedName>
</protein>
<comment type="caution">
    <text evidence="10">The sequence shown here is derived from an EMBL/GenBank/DDBJ whole genome shotgun (WGS) entry which is preliminary data.</text>
</comment>
<accession>A0A8E2W5U3</accession>
<gene>
    <name evidence="10" type="ORF">C8D77_12424</name>
</gene>
<reference evidence="10 11" key="1">
    <citation type="submission" date="2018-05" db="EMBL/GenBank/DDBJ databases">
        <title>Genomic Encyclopedia of Type Strains, Phase IV (KMG-IV): sequencing the most valuable type-strain genomes for metagenomic binning, comparative biology and taxonomic classification.</title>
        <authorList>
            <person name="Goeker M."/>
        </authorList>
    </citation>
    <scope>NUCLEOTIDE SEQUENCE [LARGE SCALE GENOMIC DNA]</scope>
    <source>
        <strain evidence="10 11">DSM 2626</strain>
    </source>
</reference>
<dbReference type="InterPro" id="IPR007272">
    <property type="entry name" value="Sulf_transp_TsuA/YedE"/>
</dbReference>
<keyword evidence="7 9" id="KW-0472">Membrane</keyword>
<evidence type="ECO:0000256" key="3">
    <source>
        <dbReference type="ARBA" id="ARBA00022475"/>
    </source>
</evidence>
<dbReference type="PANTHER" id="PTHR30574:SF1">
    <property type="entry name" value="SULPHUR TRANSPORT DOMAIN-CONTAINING PROTEIN"/>
    <property type="match status" value="1"/>
</dbReference>
<feature type="transmembrane region" description="Helical" evidence="9">
    <location>
        <begin position="62"/>
        <end position="82"/>
    </location>
</feature>
<dbReference type="Pfam" id="PF04143">
    <property type="entry name" value="Sulf_transp"/>
    <property type="match status" value="1"/>
</dbReference>
<evidence type="ECO:0000313" key="11">
    <source>
        <dbReference type="Proteomes" id="UP000245631"/>
    </source>
</evidence>
<organism evidence="10 11">
    <name type="scientific">Rhizobium loti</name>
    <name type="common">Mesorhizobium loti</name>
    <dbReference type="NCBI Taxonomy" id="381"/>
    <lineage>
        <taxon>Bacteria</taxon>
        <taxon>Pseudomonadati</taxon>
        <taxon>Pseudomonadota</taxon>
        <taxon>Alphaproteobacteria</taxon>
        <taxon>Hyphomicrobiales</taxon>
        <taxon>Phyllobacteriaceae</taxon>
        <taxon>Mesorhizobium</taxon>
    </lineage>
</organism>
<dbReference type="GO" id="GO:0005886">
    <property type="term" value="C:plasma membrane"/>
    <property type="evidence" value="ECO:0007669"/>
    <property type="project" value="UniProtKB-SubCell"/>
</dbReference>
<keyword evidence="2" id="KW-0813">Transport</keyword>
<sequence>MIEALLGKAELVSAFRFRSGPELDSSPEMSICAMVSSRAKTRIDRSSKAGIAMTNFTPLQSLLGGALIGLSAVLLMALHGRIAGMTGILTGVIPPLSPEWRWRAAFLAGAVAAPLLYQAAGGHIALSVPMPTLALVGGGFLVGIGVHFGGGCPSGHGICGIARLSPRSMVAVATFMVAAFATVFIIRHVIGG</sequence>
<comment type="similarity">
    <text evidence="8">Belongs to the TsuA/YedE (TC 9.B.102) family.</text>
</comment>
<evidence type="ECO:0000313" key="10">
    <source>
        <dbReference type="EMBL" id="PWJ86086.1"/>
    </source>
</evidence>
<comment type="subcellular location">
    <subcellularLocation>
        <location evidence="1">Cell inner membrane</location>
        <topology evidence="1">Multi-pass membrane protein</topology>
    </subcellularLocation>
</comment>
<evidence type="ECO:0000256" key="6">
    <source>
        <dbReference type="ARBA" id="ARBA00022989"/>
    </source>
</evidence>
<evidence type="ECO:0000256" key="5">
    <source>
        <dbReference type="ARBA" id="ARBA00022692"/>
    </source>
</evidence>
<evidence type="ECO:0000256" key="4">
    <source>
        <dbReference type="ARBA" id="ARBA00022519"/>
    </source>
</evidence>
<keyword evidence="6 9" id="KW-1133">Transmembrane helix</keyword>
<feature type="transmembrane region" description="Helical" evidence="9">
    <location>
        <begin position="132"/>
        <end position="150"/>
    </location>
</feature>
<proteinExistence type="inferred from homology"/>